<sequence>MQNPPVVLSFSGHDPTGGAGIQADHEAIIAMGCHAVSIITCLTVQDTHNVASIKPLDAEYILQQARKLLADIKISAFKIGLVGSCDIVIALASLLKQYPQIPVVFDPVLAAGGGTSLAKSELLHCIQTQLLPVVTLVTPNVPEAQALSIFDGACENILLTGTHNESTKDVINILYRGGKVLSALSWSRLPDVYHGSGCTLASAIAAGVANGLSLIDSVEVAQQYTWDSLSQARKVGGGQLIPLRSF</sequence>
<evidence type="ECO:0000259" key="3">
    <source>
        <dbReference type="Pfam" id="PF08543"/>
    </source>
</evidence>
<dbReference type="EC" id="2.7.1.49" evidence="2"/>
<gene>
    <name evidence="4" type="ORF">ENJ51_01425</name>
</gene>
<accession>A0A7V2T160</accession>
<dbReference type="EMBL" id="DRMS01000051">
    <property type="protein sequence ID" value="HFC91453.1"/>
    <property type="molecule type" value="Genomic_DNA"/>
</dbReference>
<dbReference type="InterPro" id="IPR004399">
    <property type="entry name" value="HMP/HMP-P_kinase_dom"/>
</dbReference>
<dbReference type="GO" id="GO:0008972">
    <property type="term" value="F:phosphomethylpyrimidine kinase activity"/>
    <property type="evidence" value="ECO:0007669"/>
    <property type="project" value="InterPro"/>
</dbReference>
<dbReference type="UniPathway" id="UPA00060">
    <property type="reaction ID" value="UER00138"/>
</dbReference>
<dbReference type="GO" id="GO:0008902">
    <property type="term" value="F:hydroxymethylpyrimidine kinase activity"/>
    <property type="evidence" value="ECO:0007669"/>
    <property type="project" value="UniProtKB-EC"/>
</dbReference>
<keyword evidence="4" id="KW-0418">Kinase</keyword>
<dbReference type="PANTHER" id="PTHR20858">
    <property type="entry name" value="PHOSPHOMETHYLPYRIMIDINE KINASE"/>
    <property type="match status" value="1"/>
</dbReference>
<dbReference type="InterPro" id="IPR029056">
    <property type="entry name" value="Ribokinase-like"/>
</dbReference>
<comment type="caution">
    <text evidence="4">The sequence shown here is derived from an EMBL/GenBank/DDBJ whole genome shotgun (WGS) entry which is preliminary data.</text>
</comment>
<proteinExistence type="predicted"/>
<dbReference type="InterPro" id="IPR013749">
    <property type="entry name" value="PM/HMP-P_kinase-1"/>
</dbReference>
<evidence type="ECO:0000313" key="4">
    <source>
        <dbReference type="EMBL" id="HFC91453.1"/>
    </source>
</evidence>
<dbReference type="GO" id="GO:0009228">
    <property type="term" value="P:thiamine biosynthetic process"/>
    <property type="evidence" value="ECO:0007669"/>
    <property type="project" value="InterPro"/>
</dbReference>
<dbReference type="Pfam" id="PF08543">
    <property type="entry name" value="Phos_pyr_kin"/>
    <property type="match status" value="1"/>
</dbReference>
<name>A0A7V2T160_LEUMU</name>
<dbReference type="CDD" id="cd01169">
    <property type="entry name" value="HMPP_kinase"/>
    <property type="match status" value="1"/>
</dbReference>
<dbReference type="SUPFAM" id="SSF53613">
    <property type="entry name" value="Ribokinase-like"/>
    <property type="match status" value="1"/>
</dbReference>
<dbReference type="GO" id="GO:0005829">
    <property type="term" value="C:cytosol"/>
    <property type="evidence" value="ECO:0007669"/>
    <property type="project" value="TreeGrafter"/>
</dbReference>
<protein>
    <recommendedName>
        <fullName evidence="2">hydroxymethylpyrimidine kinase</fullName>
        <ecNumber evidence="2">2.7.1.49</ecNumber>
    </recommendedName>
</protein>
<dbReference type="PANTHER" id="PTHR20858:SF17">
    <property type="entry name" value="HYDROXYMETHYLPYRIMIDINE_PHOSPHOMETHYLPYRIMIDINE KINASE THI20-RELATED"/>
    <property type="match status" value="1"/>
</dbReference>
<keyword evidence="4" id="KW-0808">Transferase</keyword>
<dbReference type="Gene3D" id="3.40.1190.20">
    <property type="match status" value="1"/>
</dbReference>
<feature type="domain" description="Pyridoxamine kinase/Phosphomethylpyrimidine kinase" evidence="3">
    <location>
        <begin position="14"/>
        <end position="239"/>
    </location>
</feature>
<organism evidence="4">
    <name type="scientific">Leucothrix mucor</name>
    <dbReference type="NCBI Taxonomy" id="45248"/>
    <lineage>
        <taxon>Bacteria</taxon>
        <taxon>Pseudomonadati</taxon>
        <taxon>Pseudomonadota</taxon>
        <taxon>Gammaproteobacteria</taxon>
        <taxon>Thiotrichales</taxon>
        <taxon>Thiotrichaceae</taxon>
        <taxon>Leucothrix</taxon>
    </lineage>
</organism>
<reference evidence="4" key="1">
    <citation type="journal article" date="2020" name="mSystems">
        <title>Genome- and Community-Level Interaction Insights into Carbon Utilization and Element Cycling Functions of Hydrothermarchaeota in Hydrothermal Sediment.</title>
        <authorList>
            <person name="Zhou Z."/>
            <person name="Liu Y."/>
            <person name="Xu W."/>
            <person name="Pan J."/>
            <person name="Luo Z.H."/>
            <person name="Li M."/>
        </authorList>
    </citation>
    <scope>NUCLEOTIDE SEQUENCE [LARGE SCALE GENOMIC DNA]</scope>
    <source>
        <strain evidence="4">HyVt-493</strain>
    </source>
</reference>
<evidence type="ECO:0000256" key="1">
    <source>
        <dbReference type="ARBA" id="ARBA00004948"/>
    </source>
</evidence>
<dbReference type="AlphaFoldDB" id="A0A7V2T160"/>
<dbReference type="Proteomes" id="UP000885750">
    <property type="component" value="Unassembled WGS sequence"/>
</dbReference>
<dbReference type="GO" id="GO:0009229">
    <property type="term" value="P:thiamine diphosphate biosynthetic process"/>
    <property type="evidence" value="ECO:0007669"/>
    <property type="project" value="UniProtKB-UniPathway"/>
</dbReference>
<comment type="pathway">
    <text evidence="1">Cofactor biosynthesis; thiamine diphosphate biosynthesis.</text>
</comment>
<evidence type="ECO:0000256" key="2">
    <source>
        <dbReference type="ARBA" id="ARBA00012135"/>
    </source>
</evidence>